<reference evidence="1 2" key="1">
    <citation type="submission" date="2018-06" db="EMBL/GenBank/DDBJ databases">
        <title>Combined omics and stable isotope probing to characterize newly discovered Mariana Back-Arc vent microbial communities.</title>
        <authorList>
            <person name="Trembath-Reichert E."/>
            <person name="Huber J.A."/>
        </authorList>
    </citation>
    <scope>NUCLEOTIDE SEQUENCE [LARGE SCALE GENOMIC DNA]</scope>
    <source>
        <strain evidence="1">MAG 63_2</strain>
    </source>
</reference>
<organism evidence="1 2">
    <name type="scientific">SAR324 cluster bacterium</name>
    <dbReference type="NCBI Taxonomy" id="2024889"/>
    <lineage>
        <taxon>Bacteria</taxon>
        <taxon>Deltaproteobacteria</taxon>
        <taxon>SAR324 cluster</taxon>
    </lineage>
</organism>
<sequence>MQLVGIGFARSYWISLIKRLQNQVSHQLNTELVGESNSVLKPGILSKESADITERIVKLKPDWVLFSASAFETPELCLNLLQEVQNNSRKNLRFVLSIDEINPGLTILLKLQPVFELVNKMQFKISDPDLLLTHHIRSFP</sequence>
<dbReference type="Proteomes" id="UP000286732">
    <property type="component" value="Unassembled WGS sequence"/>
</dbReference>
<proteinExistence type="predicted"/>
<evidence type="ECO:0000313" key="1">
    <source>
        <dbReference type="EMBL" id="RTZ77208.1"/>
    </source>
</evidence>
<dbReference type="AlphaFoldDB" id="A0A432G0W0"/>
<protein>
    <submittedName>
        <fullName evidence="1">Uncharacterized protein</fullName>
    </submittedName>
</protein>
<gene>
    <name evidence="1" type="ORF">DSY98_09325</name>
</gene>
<comment type="caution">
    <text evidence="1">The sequence shown here is derived from an EMBL/GenBank/DDBJ whole genome shotgun (WGS) entry which is preliminary data.</text>
</comment>
<evidence type="ECO:0000313" key="2">
    <source>
        <dbReference type="Proteomes" id="UP000286732"/>
    </source>
</evidence>
<name>A0A432G0W0_9DELT</name>
<accession>A0A432G0W0</accession>
<feature type="non-terminal residue" evidence="1">
    <location>
        <position position="140"/>
    </location>
</feature>
<dbReference type="EMBL" id="QNZM01000361">
    <property type="protein sequence ID" value="RTZ77208.1"/>
    <property type="molecule type" value="Genomic_DNA"/>
</dbReference>